<keyword evidence="2" id="KW-1185">Reference proteome</keyword>
<organism evidence="1 2">
    <name type="scientific">Sulfuriferula multivorans</name>
    <dbReference type="NCBI Taxonomy" id="1559896"/>
    <lineage>
        <taxon>Bacteria</taxon>
        <taxon>Pseudomonadati</taxon>
        <taxon>Pseudomonadota</taxon>
        <taxon>Betaproteobacteria</taxon>
        <taxon>Nitrosomonadales</taxon>
        <taxon>Sulfuricellaceae</taxon>
        <taxon>Sulfuriferula</taxon>
    </lineage>
</organism>
<protein>
    <recommendedName>
        <fullName evidence="3">ASCH domain-containing protein</fullName>
    </recommendedName>
</protein>
<sequence length="127" mass="14211">MPALNFKAEFADAVKRLEKRQTIRARGKRKPPRVGDPLMLYTGMRQAGCRKLLDAVCIAIDGISISTRSKTVQMPYMLENGESMWALLPDHEIEALAKADGFASADAFFAWFGKTYGDSFSGYVIKW</sequence>
<gene>
    <name evidence="1" type="ORF">SFMTTN_2067</name>
</gene>
<evidence type="ECO:0008006" key="3">
    <source>
        <dbReference type="Google" id="ProtNLM"/>
    </source>
</evidence>
<dbReference type="EMBL" id="BGOW01000017">
    <property type="protein sequence ID" value="GBL46254.1"/>
    <property type="molecule type" value="Genomic_DNA"/>
</dbReference>
<dbReference type="OrthoDB" id="200334at2"/>
<comment type="caution">
    <text evidence="1">The sequence shown here is derived from an EMBL/GenBank/DDBJ whole genome shotgun (WGS) entry which is preliminary data.</text>
</comment>
<evidence type="ECO:0000313" key="2">
    <source>
        <dbReference type="Proteomes" id="UP000286806"/>
    </source>
</evidence>
<dbReference type="AlphaFoldDB" id="A0A401JF81"/>
<dbReference type="Proteomes" id="UP000286806">
    <property type="component" value="Unassembled WGS sequence"/>
</dbReference>
<accession>A0A401JF81</accession>
<name>A0A401JF81_9PROT</name>
<reference evidence="1 2" key="1">
    <citation type="journal article" date="2019" name="Front. Microbiol.">
        <title>Genomes of Neutrophilic Sulfur-Oxidizing Chemolithoautotrophs Representing 9 Proteobacterial Species From 8 Genera.</title>
        <authorList>
            <person name="Watanabe T."/>
            <person name="Kojima H."/>
            <person name="Umezawa K."/>
            <person name="Hori C."/>
            <person name="Takasuka T.E."/>
            <person name="Kato Y."/>
            <person name="Fukui M."/>
        </authorList>
    </citation>
    <scope>NUCLEOTIDE SEQUENCE [LARGE SCALE GENOMIC DNA]</scope>
    <source>
        <strain evidence="1 2">TTN</strain>
    </source>
</reference>
<proteinExistence type="predicted"/>
<evidence type="ECO:0000313" key="1">
    <source>
        <dbReference type="EMBL" id="GBL46254.1"/>
    </source>
</evidence>
<dbReference type="RefSeq" id="WP_124705040.1">
    <property type="nucleotide sequence ID" value="NZ_BGOW01000017.1"/>
</dbReference>